<dbReference type="EMBL" id="CAJNOC010003151">
    <property type="protein sequence ID" value="CAF0969944.1"/>
    <property type="molecule type" value="Genomic_DNA"/>
</dbReference>
<proteinExistence type="predicted"/>
<keyword evidence="1" id="KW-0472">Membrane</keyword>
<dbReference type="AlphaFoldDB" id="A0A814ES36"/>
<dbReference type="OrthoDB" id="1607513at2759"/>
<evidence type="ECO:0000256" key="1">
    <source>
        <dbReference type="SAM" id="Phobius"/>
    </source>
</evidence>
<gene>
    <name evidence="2" type="ORF">OXX778_LOCUS14866</name>
</gene>
<sequence length="162" mass="18648">MPKHKLIQEVSTRWNSTFLMIERILEQSEVINETFNHRDAKKGNEHLKITEQEKIILKEIVDVLGVFYDAKLELSTSKFVYLSIVLPILIVLTIIWLLTKLFGNVSEDIRKYYIHKAKVTTKSIVANFPVNLKKKLKIDDANGKLCKLVLGSQENNISSSFC</sequence>
<evidence type="ECO:0000313" key="2">
    <source>
        <dbReference type="EMBL" id="CAF0969944.1"/>
    </source>
</evidence>
<comment type="caution">
    <text evidence="2">The sequence shown here is derived from an EMBL/GenBank/DDBJ whole genome shotgun (WGS) entry which is preliminary data.</text>
</comment>
<keyword evidence="1" id="KW-1133">Transmembrane helix</keyword>
<dbReference type="InterPro" id="IPR012337">
    <property type="entry name" value="RNaseH-like_sf"/>
</dbReference>
<protein>
    <submittedName>
        <fullName evidence="2">Uncharacterized protein</fullName>
    </submittedName>
</protein>
<reference evidence="2" key="1">
    <citation type="submission" date="2021-02" db="EMBL/GenBank/DDBJ databases">
        <authorList>
            <person name="Nowell W R."/>
        </authorList>
    </citation>
    <scope>NUCLEOTIDE SEQUENCE</scope>
    <source>
        <strain evidence="2">Ploen Becks lab</strain>
    </source>
</reference>
<dbReference type="Proteomes" id="UP000663879">
    <property type="component" value="Unassembled WGS sequence"/>
</dbReference>
<name>A0A814ES36_9BILA</name>
<organism evidence="2 3">
    <name type="scientific">Brachionus calyciflorus</name>
    <dbReference type="NCBI Taxonomy" id="104777"/>
    <lineage>
        <taxon>Eukaryota</taxon>
        <taxon>Metazoa</taxon>
        <taxon>Spiralia</taxon>
        <taxon>Gnathifera</taxon>
        <taxon>Rotifera</taxon>
        <taxon>Eurotatoria</taxon>
        <taxon>Monogononta</taxon>
        <taxon>Pseudotrocha</taxon>
        <taxon>Ploima</taxon>
        <taxon>Brachionidae</taxon>
        <taxon>Brachionus</taxon>
    </lineage>
</organism>
<dbReference type="SUPFAM" id="SSF53098">
    <property type="entry name" value="Ribonuclease H-like"/>
    <property type="match status" value="1"/>
</dbReference>
<accession>A0A814ES36</accession>
<feature type="transmembrane region" description="Helical" evidence="1">
    <location>
        <begin position="79"/>
        <end position="102"/>
    </location>
</feature>
<keyword evidence="3" id="KW-1185">Reference proteome</keyword>
<keyword evidence="1" id="KW-0812">Transmembrane</keyword>
<evidence type="ECO:0000313" key="3">
    <source>
        <dbReference type="Proteomes" id="UP000663879"/>
    </source>
</evidence>